<sequence>MFDFFIELFQTQNHFLILTAGAMVGLIHAFEPDHISAMSTQIMSGKSNLTKKQSLRNLTAMSSWRGMIWGFGHTSSIIIIGVLIAGLSLTIGNEFFIGAELIVGVMLIALGIFTIRNKNILGQSHIHPHTHEDGISHVHTHNHTKDHKHDHRSFIIGSIHGIAGSGSLVALTASVFMGFETMMYFLVLFGIGSIIGMAVISGIIGLPFILSSKIKQTVRYMKYGISGITCLIGANIIFTIISDYKLF</sequence>
<reference evidence="2" key="1">
    <citation type="journal article" date="2014" name="Genome Biol. Evol.">
        <title>Pangenome evidence for extensive interdomain horizontal transfer affecting lineage core and shell genes in uncultured planktonic thaumarchaeota and euryarchaeota.</title>
        <authorList>
            <person name="Deschamps P."/>
            <person name="Zivanovic Y."/>
            <person name="Moreira D."/>
            <person name="Rodriguez-Valera F."/>
            <person name="Lopez-Garcia P."/>
        </authorList>
    </citation>
    <scope>NUCLEOTIDE SEQUENCE</scope>
</reference>
<keyword evidence="1" id="KW-0812">Transmembrane</keyword>
<dbReference type="EMBL" id="KF900877">
    <property type="protein sequence ID" value="AIF09961.1"/>
    <property type="molecule type" value="Genomic_DNA"/>
</dbReference>
<keyword evidence="1" id="KW-1133">Transmembrane helix</keyword>
<dbReference type="PANTHER" id="PTHR33876">
    <property type="entry name" value="UNNAMED PRODUCT"/>
    <property type="match status" value="1"/>
</dbReference>
<dbReference type="PANTHER" id="PTHR33876:SF4">
    <property type="entry name" value="CHLOROPLAST PROTEIN FOR GROWTH AND FERTILITY 2"/>
    <property type="match status" value="1"/>
</dbReference>
<name>A0A075H1A5_9ARCH</name>
<evidence type="ECO:0000256" key="1">
    <source>
        <dbReference type="SAM" id="Phobius"/>
    </source>
</evidence>
<protein>
    <submittedName>
        <fullName evidence="2">High-affinity nickel-transporter</fullName>
    </submittedName>
</protein>
<accession>A0A075H1A5</accession>
<evidence type="ECO:0000313" key="2">
    <source>
        <dbReference type="EMBL" id="AIF09961.1"/>
    </source>
</evidence>
<organism evidence="2">
    <name type="scientific">uncultured marine thaumarchaeote KM3_41_H02</name>
    <dbReference type="NCBI Taxonomy" id="1456146"/>
    <lineage>
        <taxon>Archaea</taxon>
        <taxon>Nitrososphaerota</taxon>
        <taxon>environmental samples</taxon>
    </lineage>
</organism>
<dbReference type="AlphaFoldDB" id="A0A075H1A5"/>
<feature type="transmembrane region" description="Helical" evidence="1">
    <location>
        <begin position="95"/>
        <end position="115"/>
    </location>
</feature>
<feature type="transmembrane region" description="Helical" evidence="1">
    <location>
        <begin position="154"/>
        <end position="177"/>
    </location>
</feature>
<proteinExistence type="predicted"/>
<keyword evidence="1" id="KW-0472">Membrane</keyword>
<feature type="transmembrane region" description="Helical" evidence="1">
    <location>
        <begin position="66"/>
        <end position="89"/>
    </location>
</feature>
<dbReference type="InterPro" id="IPR052776">
    <property type="entry name" value="Chloro_ReproSupport/MetalTrans"/>
</dbReference>
<feature type="transmembrane region" description="Helical" evidence="1">
    <location>
        <begin position="223"/>
        <end position="241"/>
    </location>
</feature>
<feature type="transmembrane region" description="Helical" evidence="1">
    <location>
        <begin position="183"/>
        <end position="211"/>
    </location>
</feature>
<feature type="transmembrane region" description="Helical" evidence="1">
    <location>
        <begin position="12"/>
        <end position="30"/>
    </location>
</feature>